<proteinExistence type="predicted"/>
<organism evidence="2 3">
    <name type="scientific">Linum trigynum</name>
    <dbReference type="NCBI Taxonomy" id="586398"/>
    <lineage>
        <taxon>Eukaryota</taxon>
        <taxon>Viridiplantae</taxon>
        <taxon>Streptophyta</taxon>
        <taxon>Embryophyta</taxon>
        <taxon>Tracheophyta</taxon>
        <taxon>Spermatophyta</taxon>
        <taxon>Magnoliopsida</taxon>
        <taxon>eudicotyledons</taxon>
        <taxon>Gunneridae</taxon>
        <taxon>Pentapetalae</taxon>
        <taxon>rosids</taxon>
        <taxon>fabids</taxon>
        <taxon>Malpighiales</taxon>
        <taxon>Linaceae</taxon>
        <taxon>Linum</taxon>
    </lineage>
</organism>
<dbReference type="EMBL" id="OZ034817">
    <property type="protein sequence ID" value="CAL1382807.1"/>
    <property type="molecule type" value="Genomic_DNA"/>
</dbReference>
<dbReference type="AlphaFoldDB" id="A0AAV2EAN9"/>
<evidence type="ECO:0000256" key="1">
    <source>
        <dbReference type="SAM" id="MobiDB-lite"/>
    </source>
</evidence>
<feature type="compositionally biased region" description="Low complexity" evidence="1">
    <location>
        <begin position="167"/>
        <end position="184"/>
    </location>
</feature>
<keyword evidence="3" id="KW-1185">Reference proteome</keyword>
<name>A0AAV2EAN9_9ROSI</name>
<feature type="region of interest" description="Disordered" evidence="1">
    <location>
        <begin position="212"/>
        <end position="231"/>
    </location>
</feature>
<feature type="compositionally biased region" description="Basic and acidic residues" evidence="1">
    <location>
        <begin position="130"/>
        <end position="144"/>
    </location>
</feature>
<sequence>MMAASLSLPPWAVGPEDLPSQPKSKVLEILDSALAIAALHWPDELSARQTHILHNLDKALQQHQASTIPKKRKTVRNPKPPSSNNITITVDLRRSPNTAKEDVVVSKPLPTAAAKDDDAASYERKLEMSKRKLEKGYAAHEEARNRKRSKVIDFHLPPGPTTKKMSPSPAEEATATATRVVAKSTKAKPKPPQWWTRLKNERDDARIRSLVHSEIREQQQRHRRSQLSLCS</sequence>
<reference evidence="2 3" key="1">
    <citation type="submission" date="2024-04" db="EMBL/GenBank/DDBJ databases">
        <authorList>
            <person name="Fracassetti M."/>
        </authorList>
    </citation>
    <scope>NUCLEOTIDE SEQUENCE [LARGE SCALE GENOMIC DNA]</scope>
</reference>
<protein>
    <submittedName>
        <fullName evidence="2">Uncharacterized protein</fullName>
    </submittedName>
</protein>
<feature type="region of interest" description="Disordered" evidence="1">
    <location>
        <begin position="130"/>
        <end position="203"/>
    </location>
</feature>
<gene>
    <name evidence="2" type="ORF">LTRI10_LOCUS24112</name>
</gene>
<accession>A0AAV2EAN9</accession>
<evidence type="ECO:0000313" key="2">
    <source>
        <dbReference type="EMBL" id="CAL1382807.1"/>
    </source>
</evidence>
<feature type="region of interest" description="Disordered" evidence="1">
    <location>
        <begin position="1"/>
        <end position="20"/>
    </location>
</feature>
<dbReference type="Proteomes" id="UP001497516">
    <property type="component" value="Chromosome 4"/>
</dbReference>
<evidence type="ECO:0000313" key="3">
    <source>
        <dbReference type="Proteomes" id="UP001497516"/>
    </source>
</evidence>